<reference evidence="2" key="1">
    <citation type="submission" date="2018-11" db="EMBL/GenBank/DDBJ databases">
        <title>A distinct lineage of giant viruses engineers rhodopsin photosystems in predatory marine eukaryotes.</title>
        <authorList>
            <person name="Needham D.M."/>
            <person name="Yoshizawa S."/>
            <person name="Hosaka T."/>
            <person name="Poirier C."/>
            <person name="Choi C.-J."/>
            <person name="Hehenberger E."/>
            <person name="Irwin N.A.T."/>
            <person name="Wilken S."/>
            <person name="Yung C.-M."/>
            <person name="Bachy C."/>
            <person name="Kurihara R."/>
            <person name="Nakajima Y."/>
            <person name="Kojima K."/>
            <person name="Kimura-Someya T."/>
            <person name="Leonard G."/>
            <person name="Malmstrom R.R."/>
            <person name="Mende D."/>
            <person name="Olson D.K."/>
            <person name="Sudo Y."/>
            <person name="Sudek S."/>
            <person name="Richards T.A."/>
            <person name="DeLong E.F."/>
            <person name="Keeling P.J."/>
            <person name="Santoro A.E."/>
            <person name="Shirouzu M."/>
            <person name="Iwasaki W."/>
            <person name="Worden A.Z."/>
        </authorList>
    </citation>
    <scope>NUCLEOTIDE SEQUENCE</scope>
</reference>
<evidence type="ECO:0000313" key="2">
    <source>
        <dbReference type="EMBL" id="QDY52452.1"/>
    </source>
</evidence>
<proteinExistence type="predicted"/>
<gene>
    <name evidence="2" type="ORF">9_3</name>
</gene>
<feature type="compositionally biased region" description="Acidic residues" evidence="1">
    <location>
        <begin position="15"/>
        <end position="24"/>
    </location>
</feature>
<organism evidence="2">
    <name type="scientific">Mimiviridae sp. ChoanoV1</name>
    <dbReference type="NCBI Taxonomy" id="2596887"/>
    <lineage>
        <taxon>Viruses</taxon>
        <taxon>Varidnaviria</taxon>
        <taxon>Bamfordvirae</taxon>
        <taxon>Nucleocytoviricota</taxon>
        <taxon>Megaviricetes</taxon>
        <taxon>Imitervirales</taxon>
        <taxon>Schizomimiviridae</taxon>
    </lineage>
</organism>
<sequence length="375" mass="43654">MDNHRLLYDPIISESDSESSDDENQVNSQIFLPKEQKYKYELNKFQFMVNTIDRDLDNLNDNDSVFDFQIKFNTSGNSFEETKTGFDSENKPIYEKQEFYGSKLLSLPITIKNVKSIYLERLLIPNKKVFISEGQYIHILDLPYISIEIEEFSNIVLGTNDNLNKSFANMITTSTNYKYNTSQKFLELKNLTDNPKVFKPSPLNSLNSLTLKIKDNLGNILDYRNQYLILNEIGFNDNNLFMKIITKNEFSNLDYSKGDIVIFKNLDIDNFKLKNFLERTQGHKIYFTSNFEEPENLNTPNSLVDIFYINNYNLGFEGVNDNSYKIIYNESDELSDITAGPNKSNIIVNINQQLTFSFKVENIIKTFDNLNIDII</sequence>
<dbReference type="EMBL" id="MK250093">
    <property type="protein sequence ID" value="QDY52452.1"/>
    <property type="molecule type" value="Genomic_DNA"/>
</dbReference>
<protein>
    <submittedName>
        <fullName evidence="2">Uncharacterized protein</fullName>
    </submittedName>
</protein>
<feature type="region of interest" description="Disordered" evidence="1">
    <location>
        <begin position="1"/>
        <end position="26"/>
    </location>
</feature>
<name>A0A5B8IJB4_9VIRU</name>
<accession>A0A5B8IJB4</accession>
<evidence type="ECO:0000256" key="1">
    <source>
        <dbReference type="SAM" id="MobiDB-lite"/>
    </source>
</evidence>